<evidence type="ECO:0000313" key="16">
    <source>
        <dbReference type="EMBL" id="NEZ59164.1"/>
    </source>
</evidence>
<dbReference type="AlphaFoldDB" id="A0A6M0RSE7"/>
<dbReference type="InterPro" id="IPR012319">
    <property type="entry name" value="FPG_cat"/>
</dbReference>
<keyword evidence="17" id="KW-1185">Reference proteome</keyword>
<keyword evidence="4" id="KW-0227">DNA damage</keyword>
<dbReference type="SUPFAM" id="SSF46946">
    <property type="entry name" value="S13-like H2TH domain"/>
    <property type="match status" value="1"/>
</dbReference>
<gene>
    <name evidence="16" type="ORF">DXZ20_26680</name>
</gene>
<dbReference type="NCBIfam" id="NF007763">
    <property type="entry name" value="PRK10445.1"/>
    <property type="match status" value="1"/>
</dbReference>
<comment type="similarity">
    <text evidence="1">Belongs to the FPG family.</text>
</comment>
<dbReference type="PROSITE" id="PS51066">
    <property type="entry name" value="ZF_FPG_2"/>
    <property type="match status" value="1"/>
</dbReference>
<name>A0A6M0RSE7_9CYAN</name>
<evidence type="ECO:0000259" key="14">
    <source>
        <dbReference type="PROSITE" id="PS51066"/>
    </source>
</evidence>
<dbReference type="InterPro" id="IPR000214">
    <property type="entry name" value="Znf_DNA_glyclase/AP_lyase"/>
</dbReference>
<evidence type="ECO:0000313" key="17">
    <source>
        <dbReference type="Proteomes" id="UP000481033"/>
    </source>
</evidence>
<dbReference type="InterPro" id="IPR035937">
    <property type="entry name" value="FPG_N"/>
</dbReference>
<dbReference type="SUPFAM" id="SSF57716">
    <property type="entry name" value="Glucocorticoid receptor-like (DNA-binding domain)"/>
    <property type="match status" value="1"/>
</dbReference>
<protein>
    <recommendedName>
        <fullName evidence="2">DNA-(apurinic or apyrimidinic site) lyase</fullName>
        <ecNumber evidence="2">4.2.99.18</ecNumber>
    </recommendedName>
</protein>
<dbReference type="Pfam" id="PF06831">
    <property type="entry name" value="H2TH"/>
    <property type="match status" value="1"/>
</dbReference>
<evidence type="ECO:0000256" key="11">
    <source>
        <dbReference type="ARBA" id="ARBA00023268"/>
    </source>
</evidence>
<organism evidence="16 17">
    <name type="scientific">Adonisia turfae CCMR0081</name>
    <dbReference type="NCBI Taxonomy" id="2292702"/>
    <lineage>
        <taxon>Bacteria</taxon>
        <taxon>Bacillati</taxon>
        <taxon>Cyanobacteriota</taxon>
        <taxon>Adonisia</taxon>
        <taxon>Adonisia turfae</taxon>
    </lineage>
</organism>
<dbReference type="GO" id="GO:0003684">
    <property type="term" value="F:damaged DNA binding"/>
    <property type="evidence" value="ECO:0007669"/>
    <property type="project" value="InterPro"/>
</dbReference>
<evidence type="ECO:0000256" key="7">
    <source>
        <dbReference type="ARBA" id="ARBA00022833"/>
    </source>
</evidence>
<dbReference type="SUPFAM" id="SSF81624">
    <property type="entry name" value="N-terminal domain of MutM-like DNA repair proteins"/>
    <property type="match status" value="1"/>
</dbReference>
<dbReference type="InterPro" id="IPR015886">
    <property type="entry name" value="H2TH_FPG"/>
</dbReference>
<evidence type="ECO:0000256" key="6">
    <source>
        <dbReference type="ARBA" id="ARBA00022801"/>
    </source>
</evidence>
<evidence type="ECO:0000256" key="2">
    <source>
        <dbReference type="ARBA" id="ARBA00012720"/>
    </source>
</evidence>
<evidence type="ECO:0000259" key="15">
    <source>
        <dbReference type="PROSITE" id="PS51068"/>
    </source>
</evidence>
<reference evidence="16 17" key="1">
    <citation type="journal article" date="2020" name="Microb. Ecol.">
        <title>Ecogenomics of the Marine Benthic Filamentous Cyanobacterium Adonisia.</title>
        <authorList>
            <person name="Walter J.M."/>
            <person name="Coutinho F.H."/>
            <person name="Leomil L."/>
            <person name="Hargreaves P.I."/>
            <person name="Campeao M.E."/>
            <person name="Vieira V.V."/>
            <person name="Silva B.S."/>
            <person name="Fistarol G.O."/>
            <person name="Salomon P.S."/>
            <person name="Sawabe T."/>
            <person name="Mino S."/>
            <person name="Hosokawa M."/>
            <person name="Miyashita H."/>
            <person name="Maruyama F."/>
            <person name="van Verk M.C."/>
            <person name="Dutilh B.E."/>
            <person name="Thompson C.C."/>
            <person name="Thompson F.L."/>
        </authorList>
    </citation>
    <scope>NUCLEOTIDE SEQUENCE [LARGE SCALE GENOMIC DNA]</scope>
    <source>
        <strain evidence="16 17">CCMR0081</strain>
    </source>
</reference>
<dbReference type="EC" id="4.2.99.18" evidence="2"/>
<sequence>MPEGPEIRKAADKIERAVKAKATREVFFAFEHLKPYESDLTGQKVCQVETRGKALLIHFDNALSIYSHNQLYGVWMIRNAYNYPTTKRQLRLAIHNPKKSALLYSASDIEVLTPEQIPTHPFLSKLGPDVLSPKLRPAHVLELLTSKLHQRRQFTTLYLDQHFLAGIGNYLRSEILYVARIHPRLRPIDCNDEQLEALAEASIAIPYQSYRYSGITNDLDLANQLKAEGQKRSQYRHWVFSRANRPCRVCKTPIVKDFASSRRFYYCPVCQPAKG</sequence>
<evidence type="ECO:0000256" key="9">
    <source>
        <dbReference type="ARBA" id="ARBA00023204"/>
    </source>
</evidence>
<evidence type="ECO:0000256" key="12">
    <source>
        <dbReference type="ARBA" id="ARBA00023295"/>
    </source>
</evidence>
<dbReference type="RefSeq" id="WP_163702114.1">
    <property type="nucleotide sequence ID" value="NZ_QXHD01000004.1"/>
</dbReference>
<evidence type="ECO:0000256" key="8">
    <source>
        <dbReference type="ARBA" id="ARBA00023125"/>
    </source>
</evidence>
<dbReference type="Gene3D" id="3.20.190.10">
    <property type="entry name" value="MutM-like, N-terminal"/>
    <property type="match status" value="1"/>
</dbReference>
<keyword evidence="12" id="KW-0326">Glycosidase</keyword>
<dbReference type="Proteomes" id="UP000481033">
    <property type="component" value="Unassembled WGS sequence"/>
</dbReference>
<keyword evidence="5 13" id="KW-0863">Zinc-finger</keyword>
<dbReference type="GO" id="GO:0006284">
    <property type="term" value="P:base-excision repair"/>
    <property type="evidence" value="ECO:0007669"/>
    <property type="project" value="InterPro"/>
</dbReference>
<dbReference type="GO" id="GO:0000703">
    <property type="term" value="F:oxidized pyrimidine nucleobase lesion DNA N-glycosylase activity"/>
    <property type="evidence" value="ECO:0007669"/>
    <property type="project" value="InterPro"/>
</dbReference>
<evidence type="ECO:0000256" key="4">
    <source>
        <dbReference type="ARBA" id="ARBA00022763"/>
    </source>
</evidence>
<dbReference type="PANTHER" id="PTHR42697:SF1">
    <property type="entry name" value="ENDONUCLEASE 8"/>
    <property type="match status" value="1"/>
</dbReference>
<dbReference type="Gene3D" id="1.10.8.50">
    <property type="match status" value="1"/>
</dbReference>
<keyword evidence="8" id="KW-0238">DNA-binding</keyword>
<evidence type="ECO:0000256" key="5">
    <source>
        <dbReference type="ARBA" id="ARBA00022771"/>
    </source>
</evidence>
<feature type="domain" description="Formamidopyrimidine-DNA glycosylase catalytic" evidence="15">
    <location>
        <begin position="2"/>
        <end position="90"/>
    </location>
</feature>
<dbReference type="SMART" id="SM01232">
    <property type="entry name" value="H2TH"/>
    <property type="match status" value="1"/>
</dbReference>
<keyword evidence="16" id="KW-0255">Endonuclease</keyword>
<comment type="caution">
    <text evidence="16">The sequence shown here is derived from an EMBL/GenBank/DDBJ whole genome shotgun (WGS) entry which is preliminary data.</text>
</comment>
<keyword evidence="3" id="KW-0479">Metal-binding</keyword>
<dbReference type="GO" id="GO:0140078">
    <property type="term" value="F:class I DNA-(apurinic or apyrimidinic site) endonuclease activity"/>
    <property type="evidence" value="ECO:0007669"/>
    <property type="project" value="UniProtKB-EC"/>
</dbReference>
<feature type="domain" description="FPG-type" evidence="14">
    <location>
        <begin position="238"/>
        <end position="272"/>
    </location>
</feature>
<evidence type="ECO:0000256" key="1">
    <source>
        <dbReference type="ARBA" id="ARBA00009409"/>
    </source>
</evidence>
<evidence type="ECO:0000256" key="13">
    <source>
        <dbReference type="PROSITE-ProRule" id="PRU00391"/>
    </source>
</evidence>
<dbReference type="GO" id="GO:0008270">
    <property type="term" value="F:zinc ion binding"/>
    <property type="evidence" value="ECO:0007669"/>
    <property type="project" value="UniProtKB-KW"/>
</dbReference>
<dbReference type="SMART" id="SM00898">
    <property type="entry name" value="Fapy_DNA_glyco"/>
    <property type="match status" value="1"/>
</dbReference>
<accession>A0A6M0RSE7</accession>
<dbReference type="InterPro" id="IPR044091">
    <property type="entry name" value="EcNei-like_N"/>
</dbReference>
<proteinExistence type="inferred from homology"/>
<dbReference type="Pfam" id="PF01149">
    <property type="entry name" value="Fapy_DNA_glyco"/>
    <property type="match status" value="1"/>
</dbReference>
<dbReference type="CDD" id="cd08965">
    <property type="entry name" value="EcNei-like_N"/>
    <property type="match status" value="1"/>
</dbReference>
<dbReference type="EMBL" id="QXHD01000004">
    <property type="protein sequence ID" value="NEZ59164.1"/>
    <property type="molecule type" value="Genomic_DNA"/>
</dbReference>
<dbReference type="PANTHER" id="PTHR42697">
    <property type="entry name" value="ENDONUCLEASE 8"/>
    <property type="match status" value="1"/>
</dbReference>
<keyword evidence="11" id="KW-0511">Multifunctional enzyme</keyword>
<keyword evidence="6" id="KW-0378">Hydrolase</keyword>
<keyword evidence="9" id="KW-0234">DNA repair</keyword>
<evidence type="ECO:0000256" key="10">
    <source>
        <dbReference type="ARBA" id="ARBA00023239"/>
    </source>
</evidence>
<dbReference type="InterPro" id="IPR010979">
    <property type="entry name" value="Ribosomal_uS13-like_H2TH"/>
</dbReference>
<keyword evidence="16" id="KW-0540">Nuclease</keyword>
<dbReference type="PROSITE" id="PS51068">
    <property type="entry name" value="FPG_CAT"/>
    <property type="match status" value="1"/>
</dbReference>
<keyword evidence="7" id="KW-0862">Zinc</keyword>
<keyword evidence="10" id="KW-0456">Lyase</keyword>
<evidence type="ECO:0000256" key="3">
    <source>
        <dbReference type="ARBA" id="ARBA00022723"/>
    </source>
</evidence>